<dbReference type="InterPro" id="IPR014825">
    <property type="entry name" value="DNA_alkylation"/>
</dbReference>
<dbReference type="Gene3D" id="1.20.1660.10">
    <property type="entry name" value="Hypothetical protein (EF3068)"/>
    <property type="match status" value="1"/>
</dbReference>
<evidence type="ECO:0000313" key="2">
    <source>
        <dbReference type="Proteomes" id="UP000321574"/>
    </source>
</evidence>
<dbReference type="PANTHER" id="PTHR34070">
    <property type="entry name" value="ARMADILLO-TYPE FOLD"/>
    <property type="match status" value="1"/>
</dbReference>
<protein>
    <submittedName>
        <fullName evidence="1">DNA alkylation repair protein</fullName>
    </submittedName>
</protein>
<dbReference type="PANTHER" id="PTHR34070:SF1">
    <property type="entry name" value="DNA ALKYLATION REPAIR PROTEIN"/>
    <property type="match status" value="1"/>
</dbReference>
<sequence>MQNQHVISLKVLFEANRIEDNAVQMEKYMHGKFSFIGLKAKERRDISKTFMKEVDFHQEDVESIIRTLWEMPEREYQYVAVDYLVKNKKCLTDSHLELLEYLITTKSWWDTIDAIASHLVGIVFQKNPHLIIDWGEKWLDSGNIWLQRTMLLFQLKYKEKTDKKLLASIILRLKDIDEFFIQKAIGWSLREYSKTNPEFVSTYIEKQELSNLAIREGSKYI</sequence>
<dbReference type="EMBL" id="VDUW01000003">
    <property type="protein sequence ID" value="TXL65696.1"/>
    <property type="molecule type" value="Genomic_DNA"/>
</dbReference>
<dbReference type="CDD" id="cd07064">
    <property type="entry name" value="AlkD_like_1"/>
    <property type="match status" value="1"/>
</dbReference>
<dbReference type="Gene3D" id="1.25.40.290">
    <property type="entry name" value="ARM repeat domains"/>
    <property type="match status" value="1"/>
</dbReference>
<name>A0A5C8NWP6_9BACI</name>
<organism evidence="1 2">
    <name type="scientific">Cerasibacillus terrae</name>
    <dbReference type="NCBI Taxonomy" id="2498845"/>
    <lineage>
        <taxon>Bacteria</taxon>
        <taxon>Bacillati</taxon>
        <taxon>Bacillota</taxon>
        <taxon>Bacilli</taxon>
        <taxon>Bacillales</taxon>
        <taxon>Bacillaceae</taxon>
        <taxon>Cerasibacillus</taxon>
    </lineage>
</organism>
<dbReference type="RefSeq" id="WP_147666366.1">
    <property type="nucleotide sequence ID" value="NZ_VDUW01000003.1"/>
</dbReference>
<dbReference type="InterPro" id="IPR016024">
    <property type="entry name" value="ARM-type_fold"/>
</dbReference>
<comment type="caution">
    <text evidence="1">The sequence shown here is derived from an EMBL/GenBank/DDBJ whole genome shotgun (WGS) entry which is preliminary data.</text>
</comment>
<proteinExistence type="predicted"/>
<dbReference type="Proteomes" id="UP000321574">
    <property type="component" value="Unassembled WGS sequence"/>
</dbReference>
<dbReference type="OrthoDB" id="9775346at2"/>
<evidence type="ECO:0000313" key="1">
    <source>
        <dbReference type="EMBL" id="TXL65696.1"/>
    </source>
</evidence>
<gene>
    <name evidence="1" type="ORF">FHP05_06130</name>
</gene>
<keyword evidence="2" id="KW-1185">Reference proteome</keyword>
<dbReference type="SUPFAM" id="SSF48371">
    <property type="entry name" value="ARM repeat"/>
    <property type="match status" value="1"/>
</dbReference>
<dbReference type="AlphaFoldDB" id="A0A5C8NWP6"/>
<dbReference type="Pfam" id="PF08713">
    <property type="entry name" value="DNA_alkylation"/>
    <property type="match status" value="1"/>
</dbReference>
<accession>A0A5C8NWP6</accession>
<reference evidence="1 2" key="1">
    <citation type="submission" date="2019-06" db="EMBL/GenBank/DDBJ databases">
        <title>Cerasibacillus sp. nov., isolated from maize field.</title>
        <authorList>
            <person name="Lin S.-Y."/>
            <person name="Tsai C.-F."/>
            <person name="Young C.-C."/>
        </authorList>
    </citation>
    <scope>NUCLEOTIDE SEQUENCE [LARGE SCALE GENOMIC DNA]</scope>
    <source>
        <strain evidence="1 2">CC-CFT480</strain>
    </source>
</reference>